<feature type="transmembrane region" description="Helical" evidence="5">
    <location>
        <begin position="256"/>
        <end position="277"/>
    </location>
</feature>
<evidence type="ECO:0000313" key="7">
    <source>
        <dbReference type="EMBL" id="SDR48616.1"/>
    </source>
</evidence>
<evidence type="ECO:0000256" key="4">
    <source>
        <dbReference type="ARBA" id="ARBA00023136"/>
    </source>
</evidence>
<feature type="transmembrane region" description="Helical" evidence="5">
    <location>
        <begin position="379"/>
        <end position="401"/>
    </location>
</feature>
<evidence type="ECO:0000256" key="1">
    <source>
        <dbReference type="ARBA" id="ARBA00004141"/>
    </source>
</evidence>
<dbReference type="EMBL" id="FNKP01000003">
    <property type="protein sequence ID" value="SDR48616.1"/>
    <property type="molecule type" value="Genomic_DNA"/>
</dbReference>
<dbReference type="PANTHER" id="PTHR23508:SF10">
    <property type="entry name" value="CARBOXYLIC ACID TRANSPORTER PROTEIN HOMOLOG"/>
    <property type="match status" value="1"/>
</dbReference>
<evidence type="ECO:0000259" key="6">
    <source>
        <dbReference type="PROSITE" id="PS50850"/>
    </source>
</evidence>
<keyword evidence="8" id="KW-1185">Reference proteome</keyword>
<evidence type="ECO:0000256" key="5">
    <source>
        <dbReference type="SAM" id="Phobius"/>
    </source>
</evidence>
<protein>
    <submittedName>
        <fullName evidence="7">MFS transporter, AAHS family, benzoate transport protein</fullName>
    </submittedName>
</protein>
<feature type="transmembrane region" description="Helical" evidence="5">
    <location>
        <begin position="56"/>
        <end position="76"/>
    </location>
</feature>
<keyword evidence="4 5" id="KW-0472">Membrane</keyword>
<feature type="domain" description="Major facilitator superfamily (MFS) profile" evidence="6">
    <location>
        <begin position="22"/>
        <end position="433"/>
    </location>
</feature>
<proteinExistence type="predicted"/>
<dbReference type="AlphaFoldDB" id="A0A1H1JG66"/>
<dbReference type="GO" id="GO:0005886">
    <property type="term" value="C:plasma membrane"/>
    <property type="evidence" value="ECO:0007669"/>
    <property type="project" value="TreeGrafter"/>
</dbReference>
<dbReference type="Gene3D" id="1.20.1250.20">
    <property type="entry name" value="MFS general substrate transporter like domains"/>
    <property type="match status" value="1"/>
</dbReference>
<feature type="transmembrane region" description="Helical" evidence="5">
    <location>
        <begin position="289"/>
        <end position="312"/>
    </location>
</feature>
<dbReference type="CDD" id="cd17365">
    <property type="entry name" value="MFS_PcaK_like"/>
    <property type="match status" value="1"/>
</dbReference>
<evidence type="ECO:0000313" key="8">
    <source>
        <dbReference type="Proteomes" id="UP000183487"/>
    </source>
</evidence>
<accession>A0A1H1JG66</accession>
<feature type="transmembrane region" description="Helical" evidence="5">
    <location>
        <begin position="88"/>
        <end position="107"/>
    </location>
</feature>
<dbReference type="InterPro" id="IPR036259">
    <property type="entry name" value="MFS_trans_sf"/>
</dbReference>
<dbReference type="Proteomes" id="UP000183487">
    <property type="component" value="Unassembled WGS sequence"/>
</dbReference>
<reference evidence="8" key="1">
    <citation type="submission" date="2016-10" db="EMBL/GenBank/DDBJ databases">
        <authorList>
            <person name="Varghese N."/>
        </authorList>
    </citation>
    <scope>NUCLEOTIDE SEQUENCE [LARGE SCALE GENOMIC DNA]</scope>
    <source>
        <strain evidence="8">GAS106B</strain>
    </source>
</reference>
<dbReference type="RefSeq" id="WP_074771472.1">
    <property type="nucleotide sequence ID" value="NZ_FNKP01000003.1"/>
</dbReference>
<dbReference type="OrthoDB" id="7066727at2"/>
<dbReference type="PROSITE" id="PS50850">
    <property type="entry name" value="MFS"/>
    <property type="match status" value="1"/>
</dbReference>
<evidence type="ECO:0000256" key="2">
    <source>
        <dbReference type="ARBA" id="ARBA00022692"/>
    </source>
</evidence>
<feature type="transmembrane region" description="Helical" evidence="5">
    <location>
        <begin position="345"/>
        <end position="367"/>
    </location>
</feature>
<organism evidence="7 8">
    <name type="scientific">Paraburkholderia fungorum</name>
    <dbReference type="NCBI Taxonomy" id="134537"/>
    <lineage>
        <taxon>Bacteria</taxon>
        <taxon>Pseudomonadati</taxon>
        <taxon>Pseudomonadota</taxon>
        <taxon>Betaproteobacteria</taxon>
        <taxon>Burkholderiales</taxon>
        <taxon>Burkholderiaceae</taxon>
        <taxon>Paraburkholderia</taxon>
    </lineage>
</organism>
<feature type="transmembrane region" description="Helical" evidence="5">
    <location>
        <begin position="171"/>
        <end position="192"/>
    </location>
</feature>
<feature type="transmembrane region" description="Helical" evidence="5">
    <location>
        <begin position="144"/>
        <end position="165"/>
    </location>
</feature>
<dbReference type="GO" id="GO:0046943">
    <property type="term" value="F:carboxylic acid transmembrane transporter activity"/>
    <property type="evidence" value="ECO:0007669"/>
    <property type="project" value="TreeGrafter"/>
</dbReference>
<feature type="transmembrane region" description="Helical" evidence="5">
    <location>
        <begin position="407"/>
        <end position="428"/>
    </location>
</feature>
<name>A0A1H1JG66_9BURK</name>
<feature type="transmembrane region" description="Helical" evidence="5">
    <location>
        <begin position="21"/>
        <end position="44"/>
    </location>
</feature>
<dbReference type="Pfam" id="PF07690">
    <property type="entry name" value="MFS_1"/>
    <property type="match status" value="1"/>
</dbReference>
<dbReference type="InterPro" id="IPR011701">
    <property type="entry name" value="MFS"/>
</dbReference>
<dbReference type="PANTHER" id="PTHR23508">
    <property type="entry name" value="CARBOXYLIC ACID TRANSPORTER PROTEIN HOMOLOG"/>
    <property type="match status" value="1"/>
</dbReference>
<dbReference type="SUPFAM" id="SSF103473">
    <property type="entry name" value="MFS general substrate transporter"/>
    <property type="match status" value="1"/>
</dbReference>
<feature type="transmembrane region" description="Helical" evidence="5">
    <location>
        <begin position="319"/>
        <end position="339"/>
    </location>
</feature>
<sequence>MRQIDVGRLADDAPFTRFHRVVLFWCAMAIIFDGYDLAVAGIALPSIMKEMGVDSTQAGFMVSSALFGMMFGNAIFGTISDRVGRRRVIVICIALFSLCTAGAGMTSHPVSFSILRFLAGLGMGGVMPNVIAQMSEYAPARMRSTLITIMFSGYSVGGMIAAVVGKSLIVSYGWQSVFLAAAAPAIILPLLWKQMPESMSFLLRQRRIDELQAIVARIAPHHVRQDGDRFVLAARATQPGSPLRALFAEGRGPSTVMFWLTSFMSLFIVYALNAWLVQFMASAGYSLGSALIFVLVLNLGATIGAIGGGWLADRLHIKFVLVVMFIVAAVSIALLGYGMPTWVRFVLVGVAGACTIGTQTLSCAYCGQFYPVACRGTGLGLMLGVGRAGAILAPIVIGVIVGMSLPLAQNFLAIAVPALFAAVTISLVKHGRSDGAGQLGAEPAVD</sequence>
<keyword evidence="3 5" id="KW-1133">Transmembrane helix</keyword>
<gene>
    <name evidence="7" type="ORF">SAMN05443245_6243</name>
</gene>
<keyword evidence="2 5" id="KW-0812">Transmembrane</keyword>
<evidence type="ECO:0000256" key="3">
    <source>
        <dbReference type="ARBA" id="ARBA00022989"/>
    </source>
</evidence>
<dbReference type="InterPro" id="IPR020846">
    <property type="entry name" value="MFS_dom"/>
</dbReference>
<feature type="transmembrane region" description="Helical" evidence="5">
    <location>
        <begin position="113"/>
        <end position="132"/>
    </location>
</feature>
<comment type="subcellular location">
    <subcellularLocation>
        <location evidence="1">Membrane</location>
        <topology evidence="1">Multi-pass membrane protein</topology>
    </subcellularLocation>
</comment>